<evidence type="ECO:0000259" key="10">
    <source>
        <dbReference type="Pfam" id="PF12704"/>
    </source>
</evidence>
<feature type="region of interest" description="Disordered" evidence="7">
    <location>
        <begin position="140"/>
        <end position="174"/>
    </location>
</feature>
<organism evidence="11 12">
    <name type="scientific">Brooklawnia cerclae</name>
    <dbReference type="NCBI Taxonomy" id="349934"/>
    <lineage>
        <taxon>Bacteria</taxon>
        <taxon>Bacillati</taxon>
        <taxon>Actinomycetota</taxon>
        <taxon>Actinomycetes</taxon>
        <taxon>Propionibacteriales</taxon>
        <taxon>Propionibacteriaceae</taxon>
        <taxon>Brooklawnia</taxon>
    </lineage>
</organism>
<evidence type="ECO:0000256" key="5">
    <source>
        <dbReference type="ARBA" id="ARBA00023136"/>
    </source>
</evidence>
<gene>
    <name evidence="11" type="ORF">FB473_000032</name>
</gene>
<feature type="region of interest" description="Disordered" evidence="7">
    <location>
        <begin position="66"/>
        <end position="101"/>
    </location>
</feature>
<protein>
    <submittedName>
        <fullName evidence="11">ABC-type lipoprotein release transport system permease subunit</fullName>
    </submittedName>
</protein>
<name>A0ABX0SFD8_9ACTN</name>
<evidence type="ECO:0000256" key="1">
    <source>
        <dbReference type="ARBA" id="ARBA00004651"/>
    </source>
</evidence>
<dbReference type="InterPro" id="IPR003838">
    <property type="entry name" value="ABC3_permease_C"/>
</dbReference>
<evidence type="ECO:0000256" key="3">
    <source>
        <dbReference type="ARBA" id="ARBA00022692"/>
    </source>
</evidence>
<dbReference type="PANTHER" id="PTHR30572:SF4">
    <property type="entry name" value="ABC TRANSPORTER PERMEASE YTRF"/>
    <property type="match status" value="1"/>
</dbReference>
<comment type="similarity">
    <text evidence="6">Belongs to the ABC-4 integral membrane protein family.</text>
</comment>
<keyword evidence="11" id="KW-0449">Lipoprotein</keyword>
<reference evidence="11 12" key="1">
    <citation type="submission" date="2020-02" db="EMBL/GenBank/DDBJ databases">
        <title>Sequencing the genomes of 1000 actinobacteria strains.</title>
        <authorList>
            <person name="Klenk H.-P."/>
        </authorList>
    </citation>
    <scope>NUCLEOTIDE SEQUENCE [LARGE SCALE GENOMIC DNA]</scope>
    <source>
        <strain evidence="11 12">DSM 19609</strain>
    </source>
</reference>
<dbReference type="Pfam" id="PF02687">
    <property type="entry name" value="FtsX"/>
    <property type="match status" value="1"/>
</dbReference>
<dbReference type="Pfam" id="PF12704">
    <property type="entry name" value="MacB_PCD"/>
    <property type="match status" value="1"/>
</dbReference>
<dbReference type="PANTHER" id="PTHR30572">
    <property type="entry name" value="MEMBRANE COMPONENT OF TRANSPORTER-RELATED"/>
    <property type="match status" value="1"/>
</dbReference>
<feature type="compositionally biased region" description="Low complexity" evidence="7">
    <location>
        <begin position="140"/>
        <end position="161"/>
    </location>
</feature>
<dbReference type="InterPro" id="IPR025857">
    <property type="entry name" value="MacB_PCD"/>
</dbReference>
<keyword evidence="4 8" id="KW-1133">Transmembrane helix</keyword>
<dbReference type="EMBL" id="JAAMOZ010000001">
    <property type="protein sequence ID" value="NIH55387.1"/>
    <property type="molecule type" value="Genomic_DNA"/>
</dbReference>
<dbReference type="RefSeq" id="WP_167163724.1">
    <property type="nucleotide sequence ID" value="NZ_BAAAOO010000018.1"/>
</dbReference>
<evidence type="ECO:0000256" key="8">
    <source>
        <dbReference type="SAM" id="Phobius"/>
    </source>
</evidence>
<feature type="transmembrane region" description="Helical" evidence="8">
    <location>
        <begin position="334"/>
        <end position="355"/>
    </location>
</feature>
<feature type="transmembrane region" description="Helical" evidence="8">
    <location>
        <begin position="390"/>
        <end position="413"/>
    </location>
</feature>
<feature type="domain" description="ABC3 transporter permease C-terminal" evidence="9">
    <location>
        <begin position="338"/>
        <end position="496"/>
    </location>
</feature>
<keyword evidence="3 8" id="KW-0812">Transmembrane</keyword>
<feature type="compositionally biased region" description="Polar residues" evidence="7">
    <location>
        <begin position="90"/>
        <end position="101"/>
    </location>
</feature>
<accession>A0ABX0SFD8</accession>
<keyword evidence="2" id="KW-1003">Cell membrane</keyword>
<dbReference type="Proteomes" id="UP000749311">
    <property type="component" value="Unassembled WGS sequence"/>
</dbReference>
<feature type="transmembrane region" description="Helical" evidence="8">
    <location>
        <begin position="470"/>
        <end position="491"/>
    </location>
</feature>
<evidence type="ECO:0000256" key="6">
    <source>
        <dbReference type="ARBA" id="ARBA00038076"/>
    </source>
</evidence>
<evidence type="ECO:0000313" key="12">
    <source>
        <dbReference type="Proteomes" id="UP000749311"/>
    </source>
</evidence>
<evidence type="ECO:0000256" key="7">
    <source>
        <dbReference type="SAM" id="MobiDB-lite"/>
    </source>
</evidence>
<evidence type="ECO:0000259" key="9">
    <source>
        <dbReference type="Pfam" id="PF02687"/>
    </source>
</evidence>
<evidence type="ECO:0000256" key="4">
    <source>
        <dbReference type="ARBA" id="ARBA00022989"/>
    </source>
</evidence>
<evidence type="ECO:0000313" key="11">
    <source>
        <dbReference type="EMBL" id="NIH55387.1"/>
    </source>
</evidence>
<sequence length="506" mass="49689">MFWTYLRRELSNRRKQTVIVAVGMALAIALVIVVNSLAAGVRSAQATALESVYGVGTDITITQAAAAPTEGEEGQGPGRFEFGADEGETQDGSTVISQSRLSTGMGGSTFDASALDTAQAIDGVAAASATLSLTNTTFNGELPDSSSSDASSAPTSGTDPGSSGGGPGGGFNGAGGSAFDVDSFSVLGVDPSAEALGPLASIEVSSGRGLESSDAGTYVALLDSNYATSSDLAVGDTITIADTDFEIVGVVSSTSTSSDSASNVYIPLDVAQSLSGLDGQVSTIYVQASSASAIDTVQAALQTALPDTTVNTESDLAETITGSLGTASSMIANLGTWLSVIVLAAAILIAALLTISGVTRRTREFGTLKAIGWSNGRVVRQVAGESLAQSLIGAAVGTIIGAVASLVISAVGITLSASGASGGTGQADAGSQPTGMPTGGAFGGGMGGGMSTTAVTASDVTLTAPLNPTVILLAIALAVLGGLIAGAVGGWRASRLRPAEALRSIA</sequence>
<comment type="caution">
    <text evidence="11">The sequence shown here is derived from an EMBL/GenBank/DDBJ whole genome shotgun (WGS) entry which is preliminary data.</text>
</comment>
<dbReference type="InterPro" id="IPR050250">
    <property type="entry name" value="Macrolide_Exporter_MacB"/>
</dbReference>
<evidence type="ECO:0000256" key="2">
    <source>
        <dbReference type="ARBA" id="ARBA00022475"/>
    </source>
</evidence>
<proteinExistence type="inferred from homology"/>
<keyword evidence="5 8" id="KW-0472">Membrane</keyword>
<feature type="compositionally biased region" description="Gly residues" evidence="7">
    <location>
        <begin position="162"/>
        <end position="174"/>
    </location>
</feature>
<feature type="domain" description="MacB-like periplasmic core" evidence="10">
    <location>
        <begin position="17"/>
        <end position="303"/>
    </location>
</feature>
<keyword evidence="12" id="KW-1185">Reference proteome</keyword>
<comment type="subcellular location">
    <subcellularLocation>
        <location evidence="1">Cell membrane</location>
        <topology evidence="1">Multi-pass membrane protein</topology>
    </subcellularLocation>
</comment>